<evidence type="ECO:0000313" key="4">
    <source>
        <dbReference type="EMBL" id="WCL52877.1"/>
    </source>
</evidence>
<keyword evidence="5" id="KW-1185">Reference proteome</keyword>
<dbReference type="GO" id="GO:0003955">
    <property type="term" value="F:NAD(P)H dehydrogenase (quinone) activity"/>
    <property type="evidence" value="ECO:0007669"/>
    <property type="project" value="TreeGrafter"/>
</dbReference>
<dbReference type="Gene3D" id="3.40.50.360">
    <property type="match status" value="1"/>
</dbReference>
<evidence type="ECO:0000256" key="2">
    <source>
        <dbReference type="ARBA" id="ARBA00023002"/>
    </source>
</evidence>
<dbReference type="Proteomes" id="UP001217500">
    <property type="component" value="Chromosome"/>
</dbReference>
<dbReference type="InterPro" id="IPR029039">
    <property type="entry name" value="Flavoprotein-like_sf"/>
</dbReference>
<dbReference type="PANTHER" id="PTHR10204:SF34">
    <property type="entry name" value="NAD(P)H DEHYDROGENASE [QUINONE] 1 ISOFORM 1"/>
    <property type="match status" value="1"/>
</dbReference>
<dbReference type="KEGG" id="gso:PH603_10035"/>
<protein>
    <submittedName>
        <fullName evidence="4">NAD(P)H-dependent oxidoreductase</fullName>
    </submittedName>
</protein>
<evidence type="ECO:0000313" key="5">
    <source>
        <dbReference type="Proteomes" id="UP001217500"/>
    </source>
</evidence>
<dbReference type="InterPro" id="IPR051545">
    <property type="entry name" value="NAD(P)H_dehydrogenase_qn"/>
</dbReference>
<dbReference type="AlphaFoldDB" id="A0AAF0BKE4"/>
<comment type="similarity">
    <text evidence="1">Belongs to the NAD(P)H dehydrogenase (quinone) family.</text>
</comment>
<evidence type="ECO:0000256" key="1">
    <source>
        <dbReference type="ARBA" id="ARBA00006252"/>
    </source>
</evidence>
<reference evidence="4" key="1">
    <citation type="submission" date="2023-01" db="EMBL/GenBank/DDBJ databases">
        <title>The genome sequence of Kordiimonadaceae bacterium 6D33.</title>
        <authorList>
            <person name="Liu Y."/>
        </authorList>
    </citation>
    <scope>NUCLEOTIDE SEQUENCE</scope>
    <source>
        <strain evidence="4">6D33</strain>
    </source>
</reference>
<sequence>MSRKILILQGHPDGRGGHFCHALANAYAEGAVKAGHAVGTIDVASIEGLTFMTDPADFAKPAPAPIAAAQDAVMECDHMVIIFPLWLGMLPATLKAFLEQLSRSEFVLGANDKGGWPAQKLKGRSAHVIVTMGMPGFAFRLFFRAHGVKALETAFLRISGVKPVKNTYIGGVEAMGDKGRKGWLERIRNVAASLR</sequence>
<feature type="domain" description="Flavodoxin-like fold" evidence="3">
    <location>
        <begin position="4"/>
        <end position="183"/>
    </location>
</feature>
<dbReference type="SUPFAM" id="SSF52218">
    <property type="entry name" value="Flavoproteins"/>
    <property type="match status" value="1"/>
</dbReference>
<accession>A0AAF0BKE4</accession>
<proteinExistence type="inferred from homology"/>
<keyword evidence="2" id="KW-0560">Oxidoreductase</keyword>
<dbReference type="Pfam" id="PF02525">
    <property type="entry name" value="Flavodoxin_2"/>
    <property type="match status" value="1"/>
</dbReference>
<dbReference type="RefSeq" id="WP_289502343.1">
    <property type="nucleotide sequence ID" value="NZ_CP116805.1"/>
</dbReference>
<organism evidence="4 5">
    <name type="scientific">Gimibacter soli</name>
    <dbReference type="NCBI Taxonomy" id="3024400"/>
    <lineage>
        <taxon>Bacteria</taxon>
        <taxon>Pseudomonadati</taxon>
        <taxon>Pseudomonadota</taxon>
        <taxon>Alphaproteobacteria</taxon>
        <taxon>Kordiimonadales</taxon>
        <taxon>Temperatibacteraceae</taxon>
        <taxon>Gimibacter</taxon>
    </lineage>
</organism>
<dbReference type="InterPro" id="IPR003680">
    <property type="entry name" value="Flavodoxin_fold"/>
</dbReference>
<name>A0AAF0BKE4_9PROT</name>
<gene>
    <name evidence="4" type="ORF">PH603_10035</name>
</gene>
<dbReference type="PANTHER" id="PTHR10204">
    <property type="entry name" value="NAD P H OXIDOREDUCTASE-RELATED"/>
    <property type="match status" value="1"/>
</dbReference>
<evidence type="ECO:0000259" key="3">
    <source>
        <dbReference type="Pfam" id="PF02525"/>
    </source>
</evidence>
<dbReference type="GO" id="GO:0005829">
    <property type="term" value="C:cytosol"/>
    <property type="evidence" value="ECO:0007669"/>
    <property type="project" value="TreeGrafter"/>
</dbReference>
<dbReference type="EMBL" id="CP116805">
    <property type="protein sequence ID" value="WCL52877.1"/>
    <property type="molecule type" value="Genomic_DNA"/>
</dbReference>